<accession>A0ABT8R3R4</accession>
<protein>
    <submittedName>
        <fullName evidence="2">Uncharacterized protein</fullName>
    </submittedName>
</protein>
<feature type="compositionally biased region" description="Low complexity" evidence="1">
    <location>
        <begin position="1"/>
        <end position="10"/>
    </location>
</feature>
<gene>
    <name evidence="2" type="ORF">Q0590_10735</name>
</gene>
<dbReference type="Proteomes" id="UP001168528">
    <property type="component" value="Unassembled WGS sequence"/>
</dbReference>
<keyword evidence="3" id="KW-1185">Reference proteome</keyword>
<name>A0ABT8R3R4_9BACT</name>
<sequence length="325" mass="35844">MNTTVATPTTTHDHHTPGKDPIIEEGPLCVGYKIEYTSEFRNVSGESVFYANGKEPYLISPVIRPRLRIPHIKVRGCFSAYPLGLDINQHTGEININASNSGVRYTVEFAPHGKNCVARTHLVIGGIAYEGGIFSLSNPQEYICRPLFYGDRTNSEEVPSRKIPSGRFGFIPDNQKPTGDLTGLLIDPQTGEINIGETVKNGGLGFRRGNGLPENGSCKEFSVYYQLDLGDSNKNTLQKTSVHVHFFDTTDQIPEDLLKRLKFQQFFIRRNTAALPLLLGMSLSSWADSPWTALGALVLTLSTMLWANVSGKTTSSRPPEIIITT</sequence>
<comment type="caution">
    <text evidence="2">The sequence shown here is derived from an EMBL/GenBank/DDBJ whole genome shotgun (WGS) entry which is preliminary data.</text>
</comment>
<dbReference type="RefSeq" id="WP_302037535.1">
    <property type="nucleotide sequence ID" value="NZ_JAUKPO010000005.1"/>
</dbReference>
<evidence type="ECO:0000256" key="1">
    <source>
        <dbReference type="SAM" id="MobiDB-lite"/>
    </source>
</evidence>
<feature type="compositionally biased region" description="Basic and acidic residues" evidence="1">
    <location>
        <begin position="11"/>
        <end position="22"/>
    </location>
</feature>
<evidence type="ECO:0000313" key="2">
    <source>
        <dbReference type="EMBL" id="MDO1446730.1"/>
    </source>
</evidence>
<feature type="region of interest" description="Disordered" evidence="1">
    <location>
        <begin position="1"/>
        <end position="22"/>
    </location>
</feature>
<reference evidence="2" key="1">
    <citation type="submission" date="2023-07" db="EMBL/GenBank/DDBJ databases">
        <title>The genome sequence of Rhodocytophaga aerolata KACC 12507.</title>
        <authorList>
            <person name="Zhang X."/>
        </authorList>
    </citation>
    <scope>NUCLEOTIDE SEQUENCE</scope>
    <source>
        <strain evidence="2">KACC 12507</strain>
    </source>
</reference>
<evidence type="ECO:0000313" key="3">
    <source>
        <dbReference type="Proteomes" id="UP001168528"/>
    </source>
</evidence>
<organism evidence="2 3">
    <name type="scientific">Rhodocytophaga aerolata</name>
    <dbReference type="NCBI Taxonomy" id="455078"/>
    <lineage>
        <taxon>Bacteria</taxon>
        <taxon>Pseudomonadati</taxon>
        <taxon>Bacteroidota</taxon>
        <taxon>Cytophagia</taxon>
        <taxon>Cytophagales</taxon>
        <taxon>Rhodocytophagaceae</taxon>
        <taxon>Rhodocytophaga</taxon>
    </lineage>
</organism>
<dbReference type="EMBL" id="JAUKPO010000005">
    <property type="protein sequence ID" value="MDO1446730.1"/>
    <property type="molecule type" value="Genomic_DNA"/>
</dbReference>
<proteinExistence type="predicted"/>